<sequence length="1322" mass="140942">MLGLVLGVWLVVGIAWGALHGWIVPRIGDFRPQLEAAASRALGAEVRIGAISASSARILPSFELTDVVLRDAQGREGLRLARVSALLSPRSLVRLGFEQIVVDGPVLDLRRNADGHLLVAGIAMSEGAGDSSPAADWVFSQRELAVRQATVRWTDERSGQPTAELTDADLVIRNGTRRHQIRFDATPPPAWGQRFSLRAAMRQSLLNPRRGNWREWDGPVYAEFPQLDLAQLRAHLPSGVARDVELLAGRGGLTAWFDVVHGAVMGGQMDLALADASARLGPGLEPLALAQLQGRIRGRLLASGMELQTRQLRFATAEGAQWPQGDVFLSYMRGESRVPGQGELRVDHIDLAALAEIAGRLPLTSHMNGDWQAKLQALAPRGRVEQLQAQWTGRIEAPASYRAQGKVQDLALAAGPMAPRGPDLHYPMGRPGVEGLSADFTLTEGGGEARLALTDGALEFPGVFQEARVPMSELDGLVRWQHAGARLAVQVPELRFANADATGQLQARWDSRADAPADGAPRGPGTLALEGKLTRADGTRVHRYLPLAVGDDARHYVRDAVQRGRASSVQFKVHGDLDHFPYKDPKLGEFHIAAEVEDVQYAYVPPRLQDAGELPWPILTGLAGRLVFDRNGMQVRNARGQLADAGGFAVAKAEADIADFAHPEVAVRAEGRGPLAGMLAAVAGSPLAQMTEGALAQAQGSGAADLKLQLALPLERLQTSRVQGSVVLAGNDIQLRPGTPQLARTRGTVAFSDTGFSLAGVQTAVLGGETRVDGGLQNGALSVRAQGTATAEGLRQASELGALTRLAQRASGSAAYTAALTRDAAGALAFTLDSPLQGLALDLPAPLAKPAEASLPLRVALAPQQANRQDLLTLGLGSVLQARFERDTTGASPRVLRGSIGLGLPDGEAATLPTQGVAMDLRLDAVALDAWQALSGGLGDERAAVGVDAGYLPDRFALRANELRWGSRRLHHLVLDGAREGSTWRAHIDARELAGQIEYRQGTGSQPGNVHARLQRLVIAAGEEEEVTTLLDEQPSSVPALDVVVEDFDLRGKKLGRLEVNAVNQGAEWQLHKLALRMPEARFEASGQWGARGAGAGRRTAMDFKLAIDDAGALLARLGMAGVFRRGNGQLEGTVAWDGSPLALDYPSMAGKLHLDVRDGQFLKADAGVARLLGVLSLQALPRRLTLDFRDLFSEGFAFDFVRGDAQIARGVVSSNNLQMKGINAAVLMDGRADIARETQDLRVVVVPEINAGTASLVASVINPAIGLGTFLAQWVLRRPLMEAATQQFHIDGTWSEPRIERVARSAASAQAEDNENKGAVR</sequence>
<protein>
    <submittedName>
        <fullName evidence="2">Uncharacterized protein (TIGR02099 family)</fullName>
    </submittedName>
</protein>
<accession>A0A368XTL6</accession>
<name>A0A368XTL6_9BURK</name>
<dbReference type="PANTHER" id="PTHR38690:SF1">
    <property type="entry name" value="PROTEASE"/>
    <property type="match status" value="1"/>
</dbReference>
<reference evidence="2 3" key="1">
    <citation type="submission" date="2018-07" db="EMBL/GenBank/DDBJ databases">
        <title>Genomic Encyclopedia of Type Strains, Phase IV (KMG-IV): sequencing the most valuable type-strain genomes for metagenomic binning, comparative biology and taxonomic classification.</title>
        <authorList>
            <person name="Goeker M."/>
        </authorList>
    </citation>
    <scope>NUCLEOTIDE SEQUENCE [LARGE SCALE GENOMIC DNA]</scope>
    <source>
        <strain evidence="2 3">DSM 21634</strain>
    </source>
</reference>
<dbReference type="Proteomes" id="UP000252884">
    <property type="component" value="Unassembled WGS sequence"/>
</dbReference>
<proteinExistence type="predicted"/>
<dbReference type="InterPro" id="IPR011836">
    <property type="entry name" value="YhdP"/>
</dbReference>
<evidence type="ECO:0000313" key="3">
    <source>
        <dbReference type="Proteomes" id="UP000252884"/>
    </source>
</evidence>
<gene>
    <name evidence="2" type="ORF">DES41_104122</name>
</gene>
<dbReference type="NCBIfam" id="TIGR02099">
    <property type="entry name" value="YhdP family protein"/>
    <property type="match status" value="1"/>
</dbReference>
<keyword evidence="3" id="KW-1185">Reference proteome</keyword>
<feature type="domain" description="YhdP central" evidence="1">
    <location>
        <begin position="9"/>
        <end position="1300"/>
    </location>
</feature>
<dbReference type="Pfam" id="PF13116">
    <property type="entry name" value="YhdP"/>
    <property type="match status" value="1"/>
</dbReference>
<dbReference type="InterPro" id="IPR025263">
    <property type="entry name" value="YhdP_central"/>
</dbReference>
<dbReference type="EMBL" id="QPJK01000004">
    <property type="protein sequence ID" value="RCW71303.1"/>
    <property type="molecule type" value="Genomic_DNA"/>
</dbReference>
<dbReference type="PANTHER" id="PTHR38690">
    <property type="entry name" value="PROTEASE-RELATED"/>
    <property type="match status" value="1"/>
</dbReference>
<evidence type="ECO:0000313" key="2">
    <source>
        <dbReference type="EMBL" id="RCW71303.1"/>
    </source>
</evidence>
<evidence type="ECO:0000259" key="1">
    <source>
        <dbReference type="Pfam" id="PF13116"/>
    </source>
</evidence>
<comment type="caution">
    <text evidence="2">The sequence shown here is derived from an EMBL/GenBank/DDBJ whole genome shotgun (WGS) entry which is preliminary data.</text>
</comment>
<organism evidence="2 3">
    <name type="scientific">Pseudorhodoferax soli</name>
    <dbReference type="NCBI Taxonomy" id="545864"/>
    <lineage>
        <taxon>Bacteria</taxon>
        <taxon>Pseudomonadati</taxon>
        <taxon>Pseudomonadota</taxon>
        <taxon>Betaproteobacteria</taxon>
        <taxon>Burkholderiales</taxon>
        <taxon>Comamonadaceae</taxon>
    </lineage>
</organism>